<dbReference type="SUPFAM" id="SSF103473">
    <property type="entry name" value="MFS general substrate transporter"/>
    <property type="match status" value="1"/>
</dbReference>
<dbReference type="Pfam" id="PF07690">
    <property type="entry name" value="MFS_1"/>
    <property type="match status" value="1"/>
</dbReference>
<organism evidence="10 11">
    <name type="scientific">Paracoccus kondratievae</name>
    <dbReference type="NCBI Taxonomy" id="135740"/>
    <lineage>
        <taxon>Bacteria</taxon>
        <taxon>Pseudomonadati</taxon>
        <taxon>Pseudomonadota</taxon>
        <taxon>Alphaproteobacteria</taxon>
        <taxon>Rhodobacterales</taxon>
        <taxon>Paracoccaceae</taxon>
        <taxon>Paracoccus</taxon>
    </lineage>
</organism>
<keyword evidence="6 8" id="KW-1133">Transmembrane helix</keyword>
<evidence type="ECO:0000256" key="2">
    <source>
        <dbReference type="ARBA" id="ARBA00008537"/>
    </source>
</evidence>
<evidence type="ECO:0000256" key="8">
    <source>
        <dbReference type="SAM" id="Phobius"/>
    </source>
</evidence>
<dbReference type="GO" id="GO:0005886">
    <property type="term" value="C:plasma membrane"/>
    <property type="evidence" value="ECO:0007669"/>
    <property type="project" value="UniProtKB-SubCell"/>
</dbReference>
<dbReference type="AlphaFoldDB" id="A0AAD3RTK4"/>
<name>A0AAD3RTK4_9RHOB</name>
<feature type="transmembrane region" description="Helical" evidence="8">
    <location>
        <begin position="353"/>
        <end position="373"/>
    </location>
</feature>
<dbReference type="PANTHER" id="PTHR42718:SF9">
    <property type="entry name" value="MAJOR FACILITATOR SUPERFAMILY MULTIDRUG TRANSPORTER MFSC"/>
    <property type="match status" value="1"/>
</dbReference>
<dbReference type="InterPro" id="IPR011701">
    <property type="entry name" value="MFS"/>
</dbReference>
<feature type="transmembrane region" description="Helical" evidence="8">
    <location>
        <begin position="250"/>
        <end position="268"/>
    </location>
</feature>
<feature type="transmembrane region" description="Helical" evidence="8">
    <location>
        <begin position="385"/>
        <end position="407"/>
    </location>
</feature>
<dbReference type="InterPro" id="IPR004638">
    <property type="entry name" value="EmrB-like"/>
</dbReference>
<dbReference type="Gene3D" id="1.20.1250.20">
    <property type="entry name" value="MFS general substrate transporter like domains"/>
    <property type="match status" value="1"/>
</dbReference>
<gene>
    <name evidence="10" type="ORF">GCM10017635_21040</name>
</gene>
<evidence type="ECO:0000313" key="10">
    <source>
        <dbReference type="EMBL" id="GLK64633.1"/>
    </source>
</evidence>
<accession>A0AAD3RTK4</accession>
<evidence type="ECO:0000256" key="5">
    <source>
        <dbReference type="ARBA" id="ARBA00022692"/>
    </source>
</evidence>
<feature type="domain" description="Major facilitator superfamily (MFS) profile" evidence="9">
    <location>
        <begin position="32"/>
        <end position="525"/>
    </location>
</feature>
<dbReference type="Gene3D" id="1.20.1720.10">
    <property type="entry name" value="Multidrug resistance protein D"/>
    <property type="match status" value="1"/>
</dbReference>
<keyword evidence="3" id="KW-0813">Transport</keyword>
<feature type="transmembrane region" description="Helical" evidence="8">
    <location>
        <begin position="30"/>
        <end position="50"/>
    </location>
</feature>
<dbReference type="EMBL" id="BSFH01000029">
    <property type="protein sequence ID" value="GLK64633.1"/>
    <property type="molecule type" value="Genomic_DNA"/>
</dbReference>
<feature type="transmembrane region" description="Helical" evidence="8">
    <location>
        <begin position="184"/>
        <end position="207"/>
    </location>
</feature>
<dbReference type="PROSITE" id="PS50850">
    <property type="entry name" value="MFS"/>
    <property type="match status" value="1"/>
</dbReference>
<dbReference type="GO" id="GO:0022857">
    <property type="term" value="F:transmembrane transporter activity"/>
    <property type="evidence" value="ECO:0007669"/>
    <property type="project" value="InterPro"/>
</dbReference>
<dbReference type="RefSeq" id="WP_271179786.1">
    <property type="nucleotide sequence ID" value="NZ_BSFH01000029.1"/>
</dbReference>
<keyword evidence="4" id="KW-1003">Cell membrane</keyword>
<keyword evidence="5 8" id="KW-0812">Transmembrane</keyword>
<dbReference type="InterPro" id="IPR020846">
    <property type="entry name" value="MFS_dom"/>
</dbReference>
<dbReference type="InterPro" id="IPR036259">
    <property type="entry name" value="MFS_trans_sf"/>
</dbReference>
<feature type="transmembrane region" description="Helical" evidence="8">
    <location>
        <begin position="499"/>
        <end position="520"/>
    </location>
</feature>
<comment type="caution">
    <text evidence="10">The sequence shown here is derived from an EMBL/GenBank/DDBJ whole genome shotgun (WGS) entry which is preliminary data.</text>
</comment>
<keyword evidence="11" id="KW-1185">Reference proteome</keyword>
<feature type="transmembrane region" description="Helical" evidence="8">
    <location>
        <begin position="321"/>
        <end position="341"/>
    </location>
</feature>
<dbReference type="NCBIfam" id="TIGR00711">
    <property type="entry name" value="efflux_EmrB"/>
    <property type="match status" value="1"/>
</dbReference>
<feature type="transmembrane region" description="Helical" evidence="8">
    <location>
        <begin position="70"/>
        <end position="90"/>
    </location>
</feature>
<feature type="transmembrane region" description="Helical" evidence="8">
    <location>
        <begin position="219"/>
        <end position="238"/>
    </location>
</feature>
<comment type="subcellular location">
    <subcellularLocation>
        <location evidence="1">Cell membrane</location>
        <topology evidence="1">Multi-pass membrane protein</topology>
    </subcellularLocation>
</comment>
<protein>
    <submittedName>
        <fullName evidence="10">MFS transporter</fullName>
    </submittedName>
</protein>
<evidence type="ECO:0000256" key="4">
    <source>
        <dbReference type="ARBA" id="ARBA00022475"/>
    </source>
</evidence>
<feature type="transmembrane region" description="Helical" evidence="8">
    <location>
        <begin position="123"/>
        <end position="148"/>
    </location>
</feature>
<feature type="transmembrane region" description="Helical" evidence="8">
    <location>
        <begin position="160"/>
        <end position="178"/>
    </location>
</feature>
<evidence type="ECO:0000259" key="9">
    <source>
        <dbReference type="PROSITE" id="PS50850"/>
    </source>
</evidence>
<dbReference type="CDD" id="cd17503">
    <property type="entry name" value="MFS_LmrB_MDR_like"/>
    <property type="match status" value="1"/>
</dbReference>
<reference evidence="10" key="2">
    <citation type="submission" date="2023-01" db="EMBL/GenBank/DDBJ databases">
        <authorList>
            <person name="Sun Q."/>
            <person name="Evtushenko L."/>
        </authorList>
    </citation>
    <scope>NUCLEOTIDE SEQUENCE</scope>
    <source>
        <strain evidence="10">VKM B-2222</strain>
    </source>
</reference>
<feature type="transmembrane region" description="Helical" evidence="8">
    <location>
        <begin position="288"/>
        <end position="309"/>
    </location>
</feature>
<feature type="transmembrane region" description="Helical" evidence="8">
    <location>
        <begin position="97"/>
        <end position="117"/>
    </location>
</feature>
<evidence type="ECO:0000256" key="3">
    <source>
        <dbReference type="ARBA" id="ARBA00022448"/>
    </source>
</evidence>
<proteinExistence type="inferred from homology"/>
<dbReference type="Proteomes" id="UP001143349">
    <property type="component" value="Unassembled WGS sequence"/>
</dbReference>
<evidence type="ECO:0000313" key="11">
    <source>
        <dbReference type="Proteomes" id="UP001143349"/>
    </source>
</evidence>
<comment type="similarity">
    <text evidence="2">Belongs to the major facilitator superfamily. EmrB family.</text>
</comment>
<reference evidence="10" key="1">
    <citation type="journal article" date="2014" name="Int. J. Syst. Evol. Microbiol.">
        <title>Complete genome sequence of Corynebacterium casei LMG S-19264T (=DSM 44701T), isolated from a smear-ripened cheese.</title>
        <authorList>
            <consortium name="US DOE Joint Genome Institute (JGI-PGF)"/>
            <person name="Walter F."/>
            <person name="Albersmeier A."/>
            <person name="Kalinowski J."/>
            <person name="Ruckert C."/>
        </authorList>
    </citation>
    <scope>NUCLEOTIDE SEQUENCE</scope>
    <source>
        <strain evidence="10">VKM B-2222</strain>
    </source>
</reference>
<evidence type="ECO:0000256" key="6">
    <source>
        <dbReference type="ARBA" id="ARBA00022989"/>
    </source>
</evidence>
<keyword evidence="7 8" id="KW-0472">Membrane</keyword>
<dbReference type="PANTHER" id="PTHR42718">
    <property type="entry name" value="MAJOR FACILITATOR SUPERFAMILY MULTIDRUG TRANSPORTER MFSC"/>
    <property type="match status" value="1"/>
</dbReference>
<sequence length="534" mass="57943">MAANGTAEVTAAPVVMTAAVDEDRIDPRRLITFLLMVLGMFMAILDIQIVSASLSEIQAGLAASSDEIPWIQTSYLIAEVIMIPLSGYLSRMLSTRWLFTISAGGFTLMSLMCGLSNSMTEMIIWRALQGFIGGAMIPTVFACAFTIFPRSKMHIVSPMIGLVATLAPTIGPTLGGYLTEYLSWHWLFFINVIPGIIVTSAAFLMIDFDKPDMSLLRRFDWWGFLGLALFLGAMEYVLEEGAADDWFADELIVAMTAVMAVGGFLFFWRAFTAQEPIVRLDAFADRNFAMGSLFSFGLGIGLYGLIYIFPLYLSGVRGYNSLQIGEAMMVSGVSMFLTAPIAGRLSQSVDPRLMMGIGFGIFAVSCWMMTGLTEDWDYWEIFLPQILRGVSLMLCMVPVSNIALGMLPPEKVKNASGLFNLTRNLGGAVGLALINTVLRNREDLHYARIAESVSGTNHAAQEAMRMLEQVYSSLGEAADTAALATLTQMARLQSMLMSLADIFVLLTALFASLALLLIFVERPASGGGGGGGGH</sequence>
<dbReference type="PRINTS" id="PR01036">
    <property type="entry name" value="TCRTETB"/>
</dbReference>
<evidence type="ECO:0000256" key="7">
    <source>
        <dbReference type="ARBA" id="ARBA00023136"/>
    </source>
</evidence>
<evidence type="ECO:0000256" key="1">
    <source>
        <dbReference type="ARBA" id="ARBA00004651"/>
    </source>
</evidence>